<gene>
    <name evidence="1" type="ORF">EV696_105143</name>
</gene>
<dbReference type="Pfam" id="PF13875">
    <property type="entry name" value="DUF4202"/>
    <property type="match status" value="1"/>
</dbReference>
<comment type="caution">
    <text evidence="1">The sequence shown here is derived from an EMBL/GenBank/DDBJ whole genome shotgun (WGS) entry which is preliminary data.</text>
</comment>
<protein>
    <submittedName>
        <fullName evidence="1">Uncharacterized protein DUF4202</fullName>
    </submittedName>
</protein>
<dbReference type="PANTHER" id="PTHR41729">
    <property type="entry name" value="GLUTAMYL-TRNA SYNTHETASE"/>
    <property type="match status" value="1"/>
</dbReference>
<dbReference type="RefSeq" id="WP_133589552.1">
    <property type="nucleotide sequence ID" value="NZ_CP037953.1"/>
</dbReference>
<dbReference type="Proteomes" id="UP000295375">
    <property type="component" value="Unassembled WGS sequence"/>
</dbReference>
<dbReference type="InterPro" id="IPR025255">
    <property type="entry name" value="DUF4202"/>
</dbReference>
<dbReference type="EMBL" id="SNYM01000005">
    <property type="protein sequence ID" value="TDQ49169.1"/>
    <property type="molecule type" value="Genomic_DNA"/>
</dbReference>
<dbReference type="PANTHER" id="PTHR41729:SF1">
    <property type="entry name" value="GLUTAMYL-TRNA SYNTHETASE"/>
    <property type="match status" value="1"/>
</dbReference>
<dbReference type="OrthoDB" id="9799165at2"/>
<evidence type="ECO:0000313" key="2">
    <source>
        <dbReference type="Proteomes" id="UP000295375"/>
    </source>
</evidence>
<sequence length="192" mass="21291">MELLQQALARFDQLNSADPVLENGEPRALLYGQRMSAQLQAFCPSASVVLQLAVRAQHLERWQIAREQFNADRAGYHAWRKACAEHHARRAGEVLAELGADQALIARVGQLIRKERFKADPEAQTLEDVACLVFLQHEFDAFLAKTEPEKIPAIVQKTWAKMSAEGRQAALAALPRLPDKVQTALNSALSSA</sequence>
<dbReference type="AlphaFoldDB" id="A0A4R6UTH6"/>
<organism evidence="1 2">
    <name type="scientific">Permianibacter aggregans</name>
    <dbReference type="NCBI Taxonomy" id="1510150"/>
    <lineage>
        <taxon>Bacteria</taxon>
        <taxon>Pseudomonadati</taxon>
        <taxon>Pseudomonadota</taxon>
        <taxon>Gammaproteobacteria</taxon>
        <taxon>Pseudomonadales</taxon>
        <taxon>Pseudomonadaceae</taxon>
        <taxon>Permianibacter</taxon>
    </lineage>
</organism>
<keyword evidence="2" id="KW-1185">Reference proteome</keyword>
<name>A0A4R6UTH6_9GAMM</name>
<evidence type="ECO:0000313" key="1">
    <source>
        <dbReference type="EMBL" id="TDQ49169.1"/>
    </source>
</evidence>
<accession>A0A4R6UTH6</accession>
<reference evidence="1 2" key="1">
    <citation type="submission" date="2019-03" db="EMBL/GenBank/DDBJ databases">
        <title>Genomic Encyclopedia of Type Strains, Phase IV (KMG-IV): sequencing the most valuable type-strain genomes for metagenomic binning, comparative biology and taxonomic classification.</title>
        <authorList>
            <person name="Goeker M."/>
        </authorList>
    </citation>
    <scope>NUCLEOTIDE SEQUENCE [LARGE SCALE GENOMIC DNA]</scope>
    <source>
        <strain evidence="1 2">DSM 103792</strain>
    </source>
</reference>
<proteinExistence type="predicted"/>